<feature type="chain" id="PRO_5046110644" description="Cytochrome P450 domain-containing protein" evidence="9">
    <location>
        <begin position="17"/>
        <end position="197"/>
    </location>
</feature>
<organism evidence="10 11">
    <name type="scientific">Purpureocillium lilacinum</name>
    <name type="common">Paecilomyces lilacinus</name>
    <dbReference type="NCBI Taxonomy" id="33203"/>
    <lineage>
        <taxon>Eukaryota</taxon>
        <taxon>Fungi</taxon>
        <taxon>Dikarya</taxon>
        <taxon>Ascomycota</taxon>
        <taxon>Pezizomycotina</taxon>
        <taxon>Sordariomycetes</taxon>
        <taxon>Hypocreomycetidae</taxon>
        <taxon>Hypocreales</taxon>
        <taxon>Ophiocordycipitaceae</taxon>
        <taxon>Purpureocillium</taxon>
    </lineage>
</organism>
<gene>
    <name evidence="10" type="ORF">Purlil1_14069</name>
</gene>
<keyword evidence="11" id="KW-1185">Reference proteome</keyword>
<reference evidence="10 11" key="1">
    <citation type="journal article" date="2024" name="Microbiol. Resour. Announc.">
        <title>Genome annotations for the ascomycete fungi Trichoderma harzianum, Trichoderma aggressivum, and Purpureocillium lilacinum.</title>
        <authorList>
            <person name="Beijen E.P.W."/>
            <person name="Ohm R.A."/>
        </authorList>
    </citation>
    <scope>NUCLEOTIDE SEQUENCE [LARGE SCALE GENOMIC DNA]</scope>
    <source>
        <strain evidence="10 11">CBS 150709</strain>
    </source>
</reference>
<keyword evidence="7 8" id="KW-0503">Monooxygenase</keyword>
<accession>A0ABR0BCB1</accession>
<evidence type="ECO:0008006" key="12">
    <source>
        <dbReference type="Google" id="ProtNLM"/>
    </source>
</evidence>
<dbReference type="Proteomes" id="UP001287286">
    <property type="component" value="Unassembled WGS sequence"/>
</dbReference>
<dbReference type="Pfam" id="PF00067">
    <property type="entry name" value="p450"/>
    <property type="match status" value="2"/>
</dbReference>
<dbReference type="PRINTS" id="PR00465">
    <property type="entry name" value="EP450IV"/>
</dbReference>
<evidence type="ECO:0000256" key="6">
    <source>
        <dbReference type="ARBA" id="ARBA00023004"/>
    </source>
</evidence>
<comment type="caution">
    <text evidence="10">The sequence shown here is derived from an EMBL/GenBank/DDBJ whole genome shotgun (WGS) entry which is preliminary data.</text>
</comment>
<name>A0ABR0BCB1_PURLI</name>
<dbReference type="InterPro" id="IPR001128">
    <property type="entry name" value="Cyt_P450"/>
</dbReference>
<dbReference type="Gene3D" id="1.10.630.10">
    <property type="entry name" value="Cytochrome P450"/>
    <property type="match status" value="1"/>
</dbReference>
<dbReference type="PANTHER" id="PTHR24286:SF384">
    <property type="entry name" value="P450, PUTATIVE (EUROFUNG)-RELATED"/>
    <property type="match status" value="1"/>
</dbReference>
<comment type="cofactor">
    <cofactor evidence="1">
        <name>heme</name>
        <dbReference type="ChEBI" id="CHEBI:30413"/>
    </cofactor>
</comment>
<sequence length="197" mass="21955">MSELLLLVMQVPYLDAVVEETLRCESVATFTVRRATCDTHVRGYHIPKGTDMMLCLAGPTLTRPAIAGSEKARPEVGSDDPGGVRAWDDRDITTYNPERWLRTETTRTGHAKIVFDQNAGPNLAFSCGRRQCFGKKQALLQLKMTITLLIWGCAFEPVEEPLNNEEITESLVNLPKNCYARIRVLRQMTSDALSAAV</sequence>
<evidence type="ECO:0000256" key="3">
    <source>
        <dbReference type="ARBA" id="ARBA00022617"/>
    </source>
</evidence>
<keyword evidence="4 8" id="KW-0479">Metal-binding</keyword>
<evidence type="ECO:0000313" key="11">
    <source>
        <dbReference type="Proteomes" id="UP001287286"/>
    </source>
</evidence>
<keyword evidence="3 8" id="KW-0349">Heme</keyword>
<dbReference type="PANTHER" id="PTHR24286">
    <property type="entry name" value="CYTOCHROME P450 26"/>
    <property type="match status" value="1"/>
</dbReference>
<evidence type="ECO:0000256" key="9">
    <source>
        <dbReference type="SAM" id="SignalP"/>
    </source>
</evidence>
<evidence type="ECO:0000256" key="2">
    <source>
        <dbReference type="ARBA" id="ARBA00010617"/>
    </source>
</evidence>
<comment type="similarity">
    <text evidence="2 8">Belongs to the cytochrome P450 family.</text>
</comment>
<keyword evidence="6 8" id="KW-0408">Iron</keyword>
<dbReference type="EMBL" id="JAWRVI010000437">
    <property type="protein sequence ID" value="KAK4065020.1"/>
    <property type="molecule type" value="Genomic_DNA"/>
</dbReference>
<keyword evidence="9" id="KW-0732">Signal</keyword>
<dbReference type="InterPro" id="IPR002403">
    <property type="entry name" value="Cyt_P450_E_grp-IV"/>
</dbReference>
<proteinExistence type="inferred from homology"/>
<keyword evidence="5 8" id="KW-0560">Oxidoreductase</keyword>
<evidence type="ECO:0000256" key="4">
    <source>
        <dbReference type="ARBA" id="ARBA00022723"/>
    </source>
</evidence>
<dbReference type="InterPro" id="IPR017972">
    <property type="entry name" value="Cyt_P450_CS"/>
</dbReference>
<dbReference type="SUPFAM" id="SSF48264">
    <property type="entry name" value="Cytochrome P450"/>
    <property type="match status" value="1"/>
</dbReference>
<dbReference type="InterPro" id="IPR036396">
    <property type="entry name" value="Cyt_P450_sf"/>
</dbReference>
<evidence type="ECO:0000256" key="8">
    <source>
        <dbReference type="RuleBase" id="RU000461"/>
    </source>
</evidence>
<evidence type="ECO:0000313" key="10">
    <source>
        <dbReference type="EMBL" id="KAK4065020.1"/>
    </source>
</evidence>
<feature type="signal peptide" evidence="9">
    <location>
        <begin position="1"/>
        <end position="16"/>
    </location>
</feature>
<evidence type="ECO:0000256" key="7">
    <source>
        <dbReference type="ARBA" id="ARBA00023033"/>
    </source>
</evidence>
<evidence type="ECO:0000256" key="5">
    <source>
        <dbReference type="ARBA" id="ARBA00023002"/>
    </source>
</evidence>
<dbReference type="PROSITE" id="PS00086">
    <property type="entry name" value="CYTOCHROME_P450"/>
    <property type="match status" value="1"/>
</dbReference>
<evidence type="ECO:0000256" key="1">
    <source>
        <dbReference type="ARBA" id="ARBA00001971"/>
    </source>
</evidence>
<protein>
    <recommendedName>
        <fullName evidence="12">Cytochrome P450 domain-containing protein</fullName>
    </recommendedName>
</protein>